<protein>
    <submittedName>
        <fullName evidence="3">Heme-binding protein A</fullName>
    </submittedName>
</protein>
<name>A0AA35R9P6_GEOBA</name>
<reference evidence="3" key="1">
    <citation type="submission" date="2023-03" db="EMBL/GenBank/DDBJ databases">
        <authorList>
            <person name="Steffen K."/>
            <person name="Cardenas P."/>
        </authorList>
    </citation>
    <scope>NUCLEOTIDE SEQUENCE</scope>
</reference>
<dbReference type="InterPro" id="IPR039424">
    <property type="entry name" value="SBP_5"/>
</dbReference>
<evidence type="ECO:0000256" key="1">
    <source>
        <dbReference type="SAM" id="MobiDB-lite"/>
    </source>
</evidence>
<dbReference type="Proteomes" id="UP001174909">
    <property type="component" value="Unassembled WGS sequence"/>
</dbReference>
<dbReference type="SUPFAM" id="SSF53850">
    <property type="entry name" value="Periplasmic binding protein-like II"/>
    <property type="match status" value="1"/>
</dbReference>
<dbReference type="GO" id="GO:0015833">
    <property type="term" value="P:peptide transport"/>
    <property type="evidence" value="ECO:0007669"/>
    <property type="project" value="TreeGrafter"/>
</dbReference>
<sequence>MLVDFKPSEQMLFERFDDYYFTPDNGFHEDRRMKFQTMDVRLVTEESTRISALRAGQADMTEASLNARSQVEAAGGRLVFIPEASYSQVRPMGCWKPELPCSDKRVRYALDYAVDKELIRDALYGGTEVAQVGGFEAATPNALGYSPELDSLPFDPDQARDLLAAAGFPGGEGFPPFKMHTWNGGDVPLQPEQAELIAEMWKDNLGLDVTVVVGDPPPSGSRPETENWTATSTSAATRPGSMVGA</sequence>
<dbReference type="AlphaFoldDB" id="A0AA35R9P6"/>
<evidence type="ECO:0000313" key="4">
    <source>
        <dbReference type="Proteomes" id="UP001174909"/>
    </source>
</evidence>
<dbReference type="EMBL" id="CASHTH010000775">
    <property type="protein sequence ID" value="CAI8007440.1"/>
    <property type="molecule type" value="Genomic_DNA"/>
</dbReference>
<accession>A0AA35R9P6</accession>
<dbReference type="Gene3D" id="3.10.105.10">
    <property type="entry name" value="Dipeptide-binding Protein, Domain 3"/>
    <property type="match status" value="1"/>
</dbReference>
<dbReference type="PANTHER" id="PTHR30290">
    <property type="entry name" value="PERIPLASMIC BINDING COMPONENT OF ABC TRANSPORTER"/>
    <property type="match status" value="1"/>
</dbReference>
<dbReference type="Pfam" id="PF00496">
    <property type="entry name" value="SBP_bac_5"/>
    <property type="match status" value="1"/>
</dbReference>
<feature type="region of interest" description="Disordered" evidence="1">
    <location>
        <begin position="215"/>
        <end position="245"/>
    </location>
</feature>
<dbReference type="GO" id="GO:1904680">
    <property type="term" value="F:peptide transmembrane transporter activity"/>
    <property type="evidence" value="ECO:0007669"/>
    <property type="project" value="TreeGrafter"/>
</dbReference>
<proteinExistence type="predicted"/>
<organism evidence="3 4">
    <name type="scientific">Geodia barretti</name>
    <name type="common">Barrett's horny sponge</name>
    <dbReference type="NCBI Taxonomy" id="519541"/>
    <lineage>
        <taxon>Eukaryota</taxon>
        <taxon>Metazoa</taxon>
        <taxon>Porifera</taxon>
        <taxon>Demospongiae</taxon>
        <taxon>Heteroscleromorpha</taxon>
        <taxon>Tetractinellida</taxon>
        <taxon>Astrophorina</taxon>
        <taxon>Geodiidae</taxon>
        <taxon>Geodia</taxon>
    </lineage>
</organism>
<evidence type="ECO:0000259" key="2">
    <source>
        <dbReference type="Pfam" id="PF00496"/>
    </source>
</evidence>
<evidence type="ECO:0000313" key="3">
    <source>
        <dbReference type="EMBL" id="CAI8007440.1"/>
    </source>
</evidence>
<gene>
    <name evidence="3" type="ORF">GBAR_LOCUS5198</name>
</gene>
<feature type="compositionally biased region" description="Polar residues" evidence="1">
    <location>
        <begin position="226"/>
        <end position="236"/>
    </location>
</feature>
<comment type="caution">
    <text evidence="3">The sequence shown here is derived from an EMBL/GenBank/DDBJ whole genome shotgun (WGS) entry which is preliminary data.</text>
</comment>
<dbReference type="InterPro" id="IPR000914">
    <property type="entry name" value="SBP_5_dom"/>
</dbReference>
<feature type="domain" description="Solute-binding protein family 5" evidence="2">
    <location>
        <begin position="1"/>
        <end position="216"/>
    </location>
</feature>
<dbReference type="Gene3D" id="3.40.190.10">
    <property type="entry name" value="Periplasmic binding protein-like II"/>
    <property type="match status" value="1"/>
</dbReference>
<keyword evidence="4" id="KW-1185">Reference proteome</keyword>